<dbReference type="FunFam" id="3.10.20.370:FF:000001">
    <property type="entry name" value="Retrovirus-related Pol polyprotein from transposon 17.6-like protein"/>
    <property type="match status" value="1"/>
</dbReference>
<evidence type="ECO:0000256" key="9">
    <source>
        <dbReference type="ARBA" id="ARBA00022801"/>
    </source>
</evidence>
<evidence type="ECO:0000256" key="6">
    <source>
        <dbReference type="ARBA" id="ARBA00022723"/>
    </source>
</evidence>
<dbReference type="GO" id="GO:0006310">
    <property type="term" value="P:DNA recombination"/>
    <property type="evidence" value="ECO:0007669"/>
    <property type="project" value="UniProtKB-KW"/>
</dbReference>
<keyword evidence="9" id="KW-0378">Hydrolase</keyword>
<keyword evidence="14" id="KW-0238">DNA-binding</keyword>
<dbReference type="InterPro" id="IPR000477">
    <property type="entry name" value="RT_dom"/>
</dbReference>
<evidence type="ECO:0000256" key="13">
    <source>
        <dbReference type="ARBA" id="ARBA00022932"/>
    </source>
</evidence>
<dbReference type="GO" id="GO:0046872">
    <property type="term" value="F:metal ion binding"/>
    <property type="evidence" value="ECO:0007669"/>
    <property type="project" value="UniProtKB-KW"/>
</dbReference>
<dbReference type="Pfam" id="PF17917">
    <property type="entry name" value="RT_RNaseH"/>
    <property type="match status" value="1"/>
</dbReference>
<feature type="domain" description="Integrase catalytic" evidence="17">
    <location>
        <begin position="1050"/>
        <end position="1214"/>
    </location>
</feature>
<reference evidence="18 19" key="1">
    <citation type="journal article" date="2019" name="Nat. Plants">
        <title>Stout camphor tree genome fills gaps in understanding of flowering plant genome evolution.</title>
        <authorList>
            <person name="Chaw S.M."/>
            <person name="Liu Y.C."/>
            <person name="Wu Y.W."/>
            <person name="Wang H.Y."/>
            <person name="Lin C.I."/>
            <person name="Wu C.S."/>
            <person name="Ke H.M."/>
            <person name="Chang L.Y."/>
            <person name="Hsu C.Y."/>
            <person name="Yang H.T."/>
            <person name="Sudianto E."/>
            <person name="Hsu M.H."/>
            <person name="Wu K.P."/>
            <person name="Wang L.N."/>
            <person name="Leebens-Mack J.H."/>
            <person name="Tsai I.J."/>
        </authorList>
    </citation>
    <scope>NUCLEOTIDE SEQUENCE [LARGE SCALE GENOMIC DNA]</scope>
    <source>
        <strain evidence="19">cv. Chaw 1501</strain>
        <tissue evidence="18">Young leaves</tissue>
    </source>
</reference>
<dbReference type="Gene3D" id="3.10.20.370">
    <property type="match status" value="1"/>
</dbReference>
<dbReference type="InterPro" id="IPR016197">
    <property type="entry name" value="Chromo-like_dom_sf"/>
</dbReference>
<dbReference type="FunFam" id="1.10.340.70:FF:000001">
    <property type="entry name" value="Retrovirus-related Pol polyprotein from transposon gypsy-like Protein"/>
    <property type="match status" value="1"/>
</dbReference>
<comment type="caution">
    <text evidence="18">The sequence shown here is derived from an EMBL/GenBank/DDBJ whole genome shotgun (WGS) entry which is preliminary data.</text>
</comment>
<keyword evidence="3" id="KW-0808">Transferase</keyword>
<dbReference type="GO" id="GO:0006508">
    <property type="term" value="P:proteolysis"/>
    <property type="evidence" value="ECO:0007669"/>
    <property type="project" value="UniProtKB-KW"/>
</dbReference>
<dbReference type="GO" id="GO:0015074">
    <property type="term" value="P:DNA integration"/>
    <property type="evidence" value="ECO:0007669"/>
    <property type="project" value="UniProtKB-KW"/>
</dbReference>
<evidence type="ECO:0000256" key="5">
    <source>
        <dbReference type="ARBA" id="ARBA00022722"/>
    </source>
</evidence>
<dbReference type="EC" id="2.7.7.49" evidence="1"/>
<keyword evidence="6" id="KW-0479">Metal-binding</keyword>
<evidence type="ECO:0000313" key="19">
    <source>
        <dbReference type="Proteomes" id="UP000283530"/>
    </source>
</evidence>
<evidence type="ECO:0000256" key="7">
    <source>
        <dbReference type="ARBA" id="ARBA00022750"/>
    </source>
</evidence>
<dbReference type="PROSITE" id="PS50878">
    <property type="entry name" value="RT_POL"/>
    <property type="match status" value="1"/>
</dbReference>
<accession>A0A443Q2C6</accession>
<protein>
    <recommendedName>
        <fullName evidence="1">RNA-directed DNA polymerase</fullName>
        <ecNumber evidence="1">2.7.7.49</ecNumber>
    </recommendedName>
</protein>
<keyword evidence="7" id="KW-0064">Aspartyl protease</keyword>
<sequence>MQRLEESLKAFSDAVLSSKVTLSSHSVKQGHTSQYQHDETESSRLNIPPLRTKIEFPRFAGDDPTEWFNRVAQFFEFQRTPEDQKVSLAAFHMEGEANQWWQWLNRTYKEENRTMTWAMFVDELWARFGPTDGEDFDEVLSHIKQSGSLRDYQREFEKLGNRVHGWTQKALVGTFMGGLKPEIADGIRMFKPKTLKEAISLARTRDEQLTRQRRFARPIPQNRTLETVTPINHRTAIAPKRLGWEEMQKRRAQGLCFSCNERFTPGHKCQGPRLLLIEGHSDVEDKEEEAEIEDNRGDELEVSLHALTGWASPRTMRVAATIKAQTIMVLIDSGSTHNFLSDKVARTLRLPVVPTKSFTVHVANGEHLLCQGRFEKVPINLQGIPFSLTFYSLPLAGLDMVLGIQWLEMLGSVVCNWKHLTMDFKWENQTRRLQGVQRPIQATSLETIAKEHQQGQMVFAIYGQTLEESPWVGTQPDMQQIINEFEDVFQEPSTLPPLREVDHHIPLKEGTQPINVRPYRYVHFQKAEIEQQVQAMLDVGIIRPSTSPFSSPVLLVKKKDDTWRFCTDYRALNAATIKDRFPIPTVDDMLDELYGATYFTKLDLRAGYHQVRVHAPDIPKTAFRTHNGHFEYLVMPFGLCNAPSTFQAIMNSIFRPYLRKFILVFFDDILVYSPTWELHLTHVRRTLEILKKHSFFVKATKCDFGKQELEYLGHIVTNQGVKADGKKIQAMVSWPQPTNITDLRGFLGLTGYYRKFVQNYGVLARPLTNLLKMGNFKWDEDAAAAFTMLKQAMTTTPTLAMPNFNEPFTIETDASGDGIGAVLTQQGRPIAYMSRALGVTKRTWSIYAKEMLAIVEAIRTWRPYILGRKFFIQTDHRSLKYFLEQRIATPEQQKWVAKLLGYDYEIIYRPGKENSAADALSRRPCSPLLNPIFISQVSLWDDIRKAAETDLYMKQIFQRATNDPTGNYVVKNGLCFYKQRVVVPTTIRDQLLKEFHDSKVAGHSGVLRTFKRLAQQFYWPSMYKYVQDYIQQCATCQKTKSETLAPAGLLQPLPIPCLVWDDISLDFIEKLPSSLGKDSIMVVVDRLSKYAHFIALSHPFSAKIIAEKFVENVIKLHGMPKSIISDRDPIFVSKFWQEFFTMSGTKLKLSSAYHPQTDGQTEVVNRCLEQYLRCFVHQWPRKWYSYLPWAEYWYNTTYHCSTGMTPFQALYGRLPPSIPHYADGLSRVNEVDQSLLTRDEVLQQLKTNLELAATRMKHVADRKRREVEFQVGDLVLLKLHPYRQHSVFKRSHQKLTNRFYGPFPVEQKLGKVAYRLSLPPEAKIHPVFHVSLLKKYVGTSPPAIVDLPPISDEGQIQVEPEKVLDTRWIKRRTQFIEKSLVQWKSLPAEDATWEDTQLLKQQFPALNLEDKVPLVGGTCDLPGAVCQDPRFVGGDGITFYFHGKKNKDFCLVSDSNLHINAHFIGKRGPNMDIKRDFTWVQSIGILFNNHQIYVGAQKTSTWKDSADHLSLSFNGEPILLPPGKGSKWVSTSAPGVSIQRSSATNGVTVQVDGNFKIDATVVPITEEESRVHGYGMNEEEDCFAHLELGFKFYSLTEDVNGVLGQTYGKNYISRVKMGAAMPVMGGNKEFAATGLFVPDCAVARFQGLASGMGGTDFASLSCGSGMDGRGVVCKR</sequence>
<dbReference type="Pfam" id="PF06830">
    <property type="entry name" value="Root_cap"/>
    <property type="match status" value="1"/>
</dbReference>
<dbReference type="CDD" id="cd00303">
    <property type="entry name" value="retropepsin_like"/>
    <property type="match status" value="1"/>
</dbReference>
<dbReference type="GO" id="GO:0003964">
    <property type="term" value="F:RNA-directed DNA polymerase activity"/>
    <property type="evidence" value="ECO:0007669"/>
    <property type="project" value="UniProtKB-KW"/>
</dbReference>
<evidence type="ECO:0000256" key="4">
    <source>
        <dbReference type="ARBA" id="ARBA00022695"/>
    </source>
</evidence>
<dbReference type="GO" id="GO:0003677">
    <property type="term" value="F:DNA binding"/>
    <property type="evidence" value="ECO:0007669"/>
    <property type="project" value="UniProtKB-KW"/>
</dbReference>
<dbReference type="GO" id="GO:0004519">
    <property type="term" value="F:endonuclease activity"/>
    <property type="evidence" value="ECO:0007669"/>
    <property type="project" value="UniProtKB-KW"/>
</dbReference>
<dbReference type="InterPro" id="IPR036397">
    <property type="entry name" value="RNaseH_sf"/>
</dbReference>
<evidence type="ECO:0000256" key="8">
    <source>
        <dbReference type="ARBA" id="ARBA00022759"/>
    </source>
</evidence>
<evidence type="ECO:0000313" key="18">
    <source>
        <dbReference type="EMBL" id="RWR97176.1"/>
    </source>
</evidence>
<dbReference type="InterPro" id="IPR043128">
    <property type="entry name" value="Rev_trsase/Diguanyl_cyclase"/>
</dbReference>
<dbReference type="InterPro" id="IPR005162">
    <property type="entry name" value="Retrotrans_gag_dom"/>
</dbReference>
<dbReference type="InterPro" id="IPR056924">
    <property type="entry name" value="SH3_Tf2-1"/>
</dbReference>
<keyword evidence="15" id="KW-0233">DNA recombination</keyword>
<dbReference type="GO" id="GO:0004190">
    <property type="term" value="F:aspartic-type endopeptidase activity"/>
    <property type="evidence" value="ECO:0007669"/>
    <property type="project" value="UniProtKB-KW"/>
</dbReference>
<dbReference type="InterPro" id="IPR023780">
    <property type="entry name" value="Chromo_domain"/>
</dbReference>
<dbReference type="InterPro" id="IPR050951">
    <property type="entry name" value="Retrovirus_Pol_polyprotein"/>
</dbReference>
<keyword evidence="10" id="KW-0460">Magnesium</keyword>
<evidence type="ECO:0000259" key="17">
    <source>
        <dbReference type="PROSITE" id="PS50994"/>
    </source>
</evidence>
<name>A0A443Q2C6_9MAGN</name>
<dbReference type="InterPro" id="IPR043502">
    <property type="entry name" value="DNA/RNA_pol_sf"/>
</dbReference>
<dbReference type="InterPro" id="IPR012337">
    <property type="entry name" value="RNaseH-like_sf"/>
</dbReference>
<evidence type="ECO:0000256" key="12">
    <source>
        <dbReference type="ARBA" id="ARBA00022918"/>
    </source>
</evidence>
<dbReference type="InterPro" id="IPR041588">
    <property type="entry name" value="Integrase_H2C2"/>
</dbReference>
<keyword evidence="12" id="KW-0695">RNA-directed DNA polymerase</keyword>
<dbReference type="Gene3D" id="3.30.70.270">
    <property type="match status" value="2"/>
</dbReference>
<evidence type="ECO:0000256" key="2">
    <source>
        <dbReference type="ARBA" id="ARBA00022670"/>
    </source>
</evidence>
<keyword evidence="8" id="KW-0255">Endonuclease</keyword>
<dbReference type="CDD" id="cd09274">
    <property type="entry name" value="RNase_HI_RT_Ty3"/>
    <property type="match status" value="1"/>
</dbReference>
<gene>
    <name evidence="18" type="ORF">CKAN_02659300</name>
</gene>
<dbReference type="Gene3D" id="2.40.50.40">
    <property type="match status" value="1"/>
</dbReference>
<evidence type="ECO:0000256" key="10">
    <source>
        <dbReference type="ARBA" id="ARBA00022842"/>
    </source>
</evidence>
<dbReference type="SUPFAM" id="SSF50630">
    <property type="entry name" value="Acid proteases"/>
    <property type="match status" value="1"/>
</dbReference>
<dbReference type="Pfam" id="PF00078">
    <property type="entry name" value="RVT_1"/>
    <property type="match status" value="1"/>
</dbReference>
<evidence type="ECO:0000256" key="14">
    <source>
        <dbReference type="ARBA" id="ARBA00023125"/>
    </source>
</evidence>
<dbReference type="EMBL" id="QPKB01000012">
    <property type="protein sequence ID" value="RWR97176.1"/>
    <property type="molecule type" value="Genomic_DNA"/>
</dbReference>
<keyword evidence="19" id="KW-1185">Reference proteome</keyword>
<dbReference type="InterPro" id="IPR009646">
    <property type="entry name" value="Root_cap"/>
</dbReference>
<keyword evidence="13" id="KW-0239">DNA-directed DNA polymerase</keyword>
<keyword evidence="2" id="KW-0645">Protease</keyword>
<dbReference type="Gene3D" id="3.10.10.10">
    <property type="entry name" value="HIV Type 1 Reverse Transcriptase, subunit A, domain 1"/>
    <property type="match status" value="1"/>
</dbReference>
<dbReference type="Gene3D" id="2.40.70.10">
    <property type="entry name" value="Acid Proteases"/>
    <property type="match status" value="1"/>
</dbReference>
<dbReference type="SUPFAM" id="SSF53098">
    <property type="entry name" value="Ribonuclease H-like"/>
    <property type="match status" value="1"/>
</dbReference>
<dbReference type="CDD" id="cd01647">
    <property type="entry name" value="RT_LTR"/>
    <property type="match status" value="1"/>
</dbReference>
<dbReference type="InterPro" id="IPR001584">
    <property type="entry name" value="Integrase_cat-core"/>
</dbReference>
<dbReference type="Pfam" id="PF00385">
    <property type="entry name" value="Chromo"/>
    <property type="match status" value="1"/>
</dbReference>
<keyword evidence="5" id="KW-0540">Nuclease</keyword>
<dbReference type="FunFam" id="3.30.70.270:FF:000020">
    <property type="entry name" value="Transposon Tf2-6 polyprotein-like Protein"/>
    <property type="match status" value="1"/>
</dbReference>
<feature type="domain" description="Reverse transcriptase" evidence="16">
    <location>
        <begin position="537"/>
        <end position="716"/>
    </location>
</feature>
<keyword evidence="4" id="KW-0548">Nucleotidyltransferase</keyword>
<dbReference type="PANTHER" id="PTHR37984:SF5">
    <property type="entry name" value="PROTEIN NYNRIN-LIKE"/>
    <property type="match status" value="1"/>
</dbReference>
<dbReference type="STRING" id="337451.A0A443Q2C6"/>
<keyword evidence="11" id="KW-0229">DNA integration</keyword>
<dbReference type="PANTHER" id="PTHR37984">
    <property type="entry name" value="PROTEIN CBG26694"/>
    <property type="match status" value="1"/>
</dbReference>
<evidence type="ECO:0000256" key="15">
    <source>
        <dbReference type="ARBA" id="ARBA00023172"/>
    </source>
</evidence>
<dbReference type="FunFam" id="3.10.10.10:FF:000007">
    <property type="entry name" value="Retrovirus-related Pol polyprotein from transposon 17.6-like Protein"/>
    <property type="match status" value="1"/>
</dbReference>
<dbReference type="Pfam" id="PF24626">
    <property type="entry name" value="SH3_Tf2-1"/>
    <property type="match status" value="1"/>
</dbReference>
<evidence type="ECO:0000259" key="16">
    <source>
        <dbReference type="PROSITE" id="PS50878"/>
    </source>
</evidence>
<evidence type="ECO:0000256" key="3">
    <source>
        <dbReference type="ARBA" id="ARBA00022679"/>
    </source>
</evidence>
<dbReference type="InterPro" id="IPR041373">
    <property type="entry name" value="RT_RNaseH"/>
</dbReference>
<dbReference type="InterPro" id="IPR021109">
    <property type="entry name" value="Peptidase_aspartic_dom_sf"/>
</dbReference>
<dbReference type="Proteomes" id="UP000283530">
    <property type="component" value="Unassembled WGS sequence"/>
</dbReference>
<proteinExistence type="predicted"/>
<evidence type="ECO:0000256" key="1">
    <source>
        <dbReference type="ARBA" id="ARBA00012493"/>
    </source>
</evidence>
<dbReference type="Gene3D" id="1.10.340.70">
    <property type="match status" value="1"/>
</dbReference>
<dbReference type="Pfam" id="PF17921">
    <property type="entry name" value="Integrase_H2C2"/>
    <property type="match status" value="1"/>
</dbReference>
<dbReference type="SUPFAM" id="SSF56672">
    <property type="entry name" value="DNA/RNA polymerases"/>
    <property type="match status" value="1"/>
</dbReference>
<dbReference type="Pfam" id="PF03732">
    <property type="entry name" value="Retrotrans_gag"/>
    <property type="match status" value="1"/>
</dbReference>
<organism evidence="18 19">
    <name type="scientific">Cinnamomum micranthum f. kanehirae</name>
    <dbReference type="NCBI Taxonomy" id="337451"/>
    <lineage>
        <taxon>Eukaryota</taxon>
        <taxon>Viridiplantae</taxon>
        <taxon>Streptophyta</taxon>
        <taxon>Embryophyta</taxon>
        <taxon>Tracheophyta</taxon>
        <taxon>Spermatophyta</taxon>
        <taxon>Magnoliopsida</taxon>
        <taxon>Magnoliidae</taxon>
        <taxon>Laurales</taxon>
        <taxon>Lauraceae</taxon>
        <taxon>Cinnamomum</taxon>
    </lineage>
</organism>
<evidence type="ECO:0000256" key="11">
    <source>
        <dbReference type="ARBA" id="ARBA00022908"/>
    </source>
</evidence>
<dbReference type="Gene3D" id="3.30.420.10">
    <property type="entry name" value="Ribonuclease H-like superfamily/Ribonuclease H"/>
    <property type="match status" value="1"/>
</dbReference>
<dbReference type="GO" id="GO:0003887">
    <property type="term" value="F:DNA-directed DNA polymerase activity"/>
    <property type="evidence" value="ECO:0007669"/>
    <property type="project" value="UniProtKB-KW"/>
</dbReference>
<dbReference type="Pfam" id="PF08284">
    <property type="entry name" value="RVP_2"/>
    <property type="match status" value="1"/>
</dbReference>
<dbReference type="SUPFAM" id="SSF54160">
    <property type="entry name" value="Chromo domain-like"/>
    <property type="match status" value="1"/>
</dbReference>
<dbReference type="PROSITE" id="PS50994">
    <property type="entry name" value="INTEGRASE"/>
    <property type="match status" value="1"/>
</dbReference>
<dbReference type="OrthoDB" id="1933428at2759"/>